<dbReference type="EMBL" id="FQZO01000008">
    <property type="protein sequence ID" value="SHJ79294.1"/>
    <property type="molecule type" value="Genomic_DNA"/>
</dbReference>
<evidence type="ECO:0000313" key="4">
    <source>
        <dbReference type="EMBL" id="SHJ79294.1"/>
    </source>
</evidence>
<gene>
    <name evidence="4" type="ORF">SAMN05444401_3868</name>
</gene>
<dbReference type="OrthoDB" id="9808602at2"/>
<dbReference type="RefSeq" id="WP_073010683.1">
    <property type="nucleotide sequence ID" value="NZ_FQZO01000008.1"/>
</dbReference>
<accession>A0A1M6M761</accession>
<keyword evidence="2" id="KW-1133">Transmembrane helix</keyword>
<name>A0A1M6M761_9CLOT</name>
<dbReference type="Pfam" id="PF02397">
    <property type="entry name" value="Bac_transf"/>
    <property type="match status" value="1"/>
</dbReference>
<evidence type="ECO:0000259" key="3">
    <source>
        <dbReference type="Pfam" id="PF02397"/>
    </source>
</evidence>
<dbReference type="PANTHER" id="PTHR30576">
    <property type="entry name" value="COLANIC BIOSYNTHESIS UDP-GLUCOSE LIPID CARRIER TRANSFERASE"/>
    <property type="match status" value="1"/>
</dbReference>
<keyword evidence="2" id="KW-0812">Transmembrane</keyword>
<evidence type="ECO:0000256" key="1">
    <source>
        <dbReference type="ARBA" id="ARBA00006464"/>
    </source>
</evidence>
<feature type="domain" description="Bacterial sugar transferase" evidence="3">
    <location>
        <begin position="7"/>
        <end position="185"/>
    </location>
</feature>
<dbReference type="Proteomes" id="UP000184080">
    <property type="component" value="Unassembled WGS sequence"/>
</dbReference>
<dbReference type="GO" id="GO:0016780">
    <property type="term" value="F:phosphotransferase activity, for other substituted phosphate groups"/>
    <property type="evidence" value="ECO:0007669"/>
    <property type="project" value="TreeGrafter"/>
</dbReference>
<proteinExistence type="inferred from homology"/>
<dbReference type="InterPro" id="IPR003362">
    <property type="entry name" value="Bact_transf"/>
</dbReference>
<organism evidence="4 5">
    <name type="scientific">Clostridium amylolyticum</name>
    <dbReference type="NCBI Taxonomy" id="1121298"/>
    <lineage>
        <taxon>Bacteria</taxon>
        <taxon>Bacillati</taxon>
        <taxon>Bacillota</taxon>
        <taxon>Clostridia</taxon>
        <taxon>Eubacteriales</taxon>
        <taxon>Clostridiaceae</taxon>
        <taxon>Clostridium</taxon>
    </lineage>
</organism>
<dbReference type="AlphaFoldDB" id="A0A1M6M761"/>
<sequence length="212" mass="23954">MIYLKIKRIIDLILSIFGLIILSPLFLILIIAIKLDTKGPVLFKQMRVGKNKTHFNILKFRTMRIDTPKDMPTHLLKNPEQYITSVGKFLRKTSLDELPQIINILMGNMSIIGPRPALYNQYDLIGERDKYGANNIKPGLTGWAQINGRDELPIEIKAKLDGEYVKNMCFLFDIKCFFGTIISVVKHDGVLEGGTGSLNDQVNAFSKEKISG</sequence>
<dbReference type="PANTHER" id="PTHR30576:SF10">
    <property type="entry name" value="SLL5057 PROTEIN"/>
    <property type="match status" value="1"/>
</dbReference>
<dbReference type="STRING" id="1121298.SAMN05444401_3868"/>
<evidence type="ECO:0000313" key="5">
    <source>
        <dbReference type="Proteomes" id="UP000184080"/>
    </source>
</evidence>
<keyword evidence="5" id="KW-1185">Reference proteome</keyword>
<protein>
    <submittedName>
        <fullName evidence="4">O-antigen biosynthesis protein WbqP</fullName>
    </submittedName>
</protein>
<comment type="similarity">
    <text evidence="1">Belongs to the bacterial sugar transferase family.</text>
</comment>
<evidence type="ECO:0000256" key="2">
    <source>
        <dbReference type="SAM" id="Phobius"/>
    </source>
</evidence>
<feature type="transmembrane region" description="Helical" evidence="2">
    <location>
        <begin position="12"/>
        <end position="33"/>
    </location>
</feature>
<keyword evidence="2" id="KW-0472">Membrane</keyword>
<reference evidence="4 5" key="1">
    <citation type="submission" date="2016-11" db="EMBL/GenBank/DDBJ databases">
        <authorList>
            <person name="Jaros S."/>
            <person name="Januszkiewicz K."/>
            <person name="Wedrychowicz H."/>
        </authorList>
    </citation>
    <scope>NUCLEOTIDE SEQUENCE [LARGE SCALE GENOMIC DNA]</scope>
    <source>
        <strain evidence="4 5">DSM 21864</strain>
    </source>
</reference>